<proteinExistence type="predicted"/>
<accession>A0A4S4NIF1</accession>
<evidence type="ECO:0008006" key="4">
    <source>
        <dbReference type="Google" id="ProtNLM"/>
    </source>
</evidence>
<evidence type="ECO:0000256" key="1">
    <source>
        <dbReference type="SAM" id="SignalP"/>
    </source>
</evidence>
<name>A0A4S4NIF1_9BACT</name>
<keyword evidence="1" id="KW-0732">Signal</keyword>
<feature type="signal peptide" evidence="1">
    <location>
        <begin position="1"/>
        <end position="22"/>
    </location>
</feature>
<feature type="chain" id="PRO_5020326330" description="Outer membrane protein beta-barrel domain-containing protein" evidence="1">
    <location>
        <begin position="23"/>
        <end position="169"/>
    </location>
</feature>
<dbReference type="OrthoDB" id="978645at2"/>
<gene>
    <name evidence="2" type="ORF">E4021_12075</name>
</gene>
<evidence type="ECO:0000313" key="3">
    <source>
        <dbReference type="Proteomes" id="UP000308528"/>
    </source>
</evidence>
<dbReference type="AlphaFoldDB" id="A0A4S4NIF1"/>
<dbReference type="Proteomes" id="UP000308528">
    <property type="component" value="Unassembled WGS sequence"/>
</dbReference>
<reference evidence="2 3" key="1">
    <citation type="submission" date="2019-04" db="EMBL/GenBank/DDBJ databases">
        <title>Lewinella litorea sp. nov., isolated from a marine sand.</title>
        <authorList>
            <person name="Yoon J.-H."/>
        </authorList>
    </citation>
    <scope>NUCLEOTIDE SEQUENCE [LARGE SCALE GENOMIC DNA]</scope>
    <source>
        <strain evidence="2 3">HSMS-39</strain>
    </source>
</reference>
<sequence>MNVCKCLALALFFILFSTRAAAQAYDEAIGVRFGYPLSVSYKAFVNASDAVEVYAGWRSWRRYRAFSINGAYQIHQDLGTIDDLQWYYGAGAGLQLWNYDEFDRGSATVSLSGYLGLEYVFPDTPISVSADWRPTVYLGTQRATDFHNFSLGAGALAVRYILPRKFRIR</sequence>
<evidence type="ECO:0000313" key="2">
    <source>
        <dbReference type="EMBL" id="THH39479.1"/>
    </source>
</evidence>
<dbReference type="RefSeq" id="WP_136459613.1">
    <property type="nucleotide sequence ID" value="NZ_SRSF01000004.1"/>
</dbReference>
<organism evidence="2 3">
    <name type="scientific">Neolewinella litorea</name>
    <dbReference type="NCBI Taxonomy" id="2562452"/>
    <lineage>
        <taxon>Bacteria</taxon>
        <taxon>Pseudomonadati</taxon>
        <taxon>Bacteroidota</taxon>
        <taxon>Saprospiria</taxon>
        <taxon>Saprospirales</taxon>
        <taxon>Lewinellaceae</taxon>
        <taxon>Neolewinella</taxon>
    </lineage>
</organism>
<comment type="caution">
    <text evidence="2">The sequence shown here is derived from an EMBL/GenBank/DDBJ whole genome shotgun (WGS) entry which is preliminary data.</text>
</comment>
<protein>
    <recommendedName>
        <fullName evidence="4">Outer membrane protein beta-barrel domain-containing protein</fullName>
    </recommendedName>
</protein>
<keyword evidence="3" id="KW-1185">Reference proteome</keyword>
<dbReference type="EMBL" id="SRSF01000004">
    <property type="protein sequence ID" value="THH39479.1"/>
    <property type="molecule type" value="Genomic_DNA"/>
</dbReference>